<protein>
    <submittedName>
        <fullName evidence="1">Uncharacterized protein</fullName>
    </submittedName>
</protein>
<gene>
    <name evidence="1" type="ORF">IE53DRAFT_366292</name>
</gene>
<organism evidence="1 2">
    <name type="scientific">Violaceomyces palustris</name>
    <dbReference type="NCBI Taxonomy" id="1673888"/>
    <lineage>
        <taxon>Eukaryota</taxon>
        <taxon>Fungi</taxon>
        <taxon>Dikarya</taxon>
        <taxon>Basidiomycota</taxon>
        <taxon>Ustilaginomycotina</taxon>
        <taxon>Ustilaginomycetes</taxon>
        <taxon>Violaceomycetales</taxon>
        <taxon>Violaceomycetaceae</taxon>
        <taxon>Violaceomyces</taxon>
    </lineage>
</organism>
<accession>A0ACD0P686</accession>
<evidence type="ECO:0000313" key="1">
    <source>
        <dbReference type="EMBL" id="PWN53517.1"/>
    </source>
</evidence>
<dbReference type="Proteomes" id="UP000245626">
    <property type="component" value="Unassembled WGS sequence"/>
</dbReference>
<proteinExistence type="predicted"/>
<sequence length="946" mass="103419">METPCSSCSTTSPMSFMDSAPTLGGGSASRDSVCRDKSSEAGSHRERETTTTSTCDHQRPIKRSRVRQACNRCKSRKIKCGDLRPCVHCTTAGVECVDWRPGEDYSYCHTTTTTPAPANGAFDLFTDSSPSGGGLNDGYYQTAPSPGFSRARKASSSSTSVRNGKWEATRWPPRIDAERYKYLAYPYDSVYTNEFGHLKALSLSSGLGSLSYLHEYHKLANEQMLDALWQVLDGGGDTSGFALDSEIFSPASTGSIPISEYMPGPSRRPLSGRRDAVESRRLHHDGGPDLWTFLETRIPAAKRRTLIHNFLTTTYVLWPTFILSDFLDQLKEPSHRSEFGFVALIISMCAVSSKLDFSSPPVLSRGFDFVELYNEVKAMAPRSTDFASLSHIQALFYLSNHCFGAYGPKGVTKAHHLMNEAVSRCFDAGLHRSAETYTEAFSRSELEARRRTLWAVYCGDKVSAAYGRPATLRLSSIDVPEIDVESPEYDERLPSSVRELSLRHFYRANVRLHCVLERVVEKINLPACSASSALERLGGAKPRRPRESCPHDASTCRSDHGVVSFEQELELLEEYQSADLPPPSTTFLDDNMYHAHTERLRTMGAFVKMFIYRHLFCMANTNLTREPPRLNYREEAVRWSRELLLSQRKMLQRGMFTDFASFISYQLSQTGRCLIPVIYVSSRMHEEVEGSTRSTGNPVLMEAQTQTLANEIGSTRSRIQSQSPSSSSLVGGGGGGGGGNPGSSSHSSQHPPVLATSKAQSPLALSNSGGGIDIVRESRDLLLLCYDLLQRLSTRYSASHRSLQILQQAVRRLDMHLDRPQVLTGFLTEEGEDDGSTTTGARGAVAVGSGPAASGDIACGSKGLVRPSVMRGGGKREMDPLSPSAGGSGSGGGREGEAPADRIVGNAADEAIEAGNENGPSWISDLPLNTPQEKAAHVSNPFVNLI</sequence>
<keyword evidence="2" id="KW-1185">Reference proteome</keyword>
<reference evidence="1 2" key="1">
    <citation type="journal article" date="2018" name="Mol. Biol. Evol.">
        <title>Broad Genomic Sampling Reveals a Smut Pathogenic Ancestry of the Fungal Clade Ustilaginomycotina.</title>
        <authorList>
            <person name="Kijpornyongpan T."/>
            <person name="Mondo S.J."/>
            <person name="Barry K."/>
            <person name="Sandor L."/>
            <person name="Lee J."/>
            <person name="Lipzen A."/>
            <person name="Pangilinan J."/>
            <person name="LaButti K."/>
            <person name="Hainaut M."/>
            <person name="Henrissat B."/>
            <person name="Grigoriev I.V."/>
            <person name="Spatafora J.W."/>
            <person name="Aime M.C."/>
        </authorList>
    </citation>
    <scope>NUCLEOTIDE SEQUENCE [LARGE SCALE GENOMIC DNA]</scope>
    <source>
        <strain evidence="1 2">SA 807</strain>
    </source>
</reference>
<dbReference type="EMBL" id="KZ819722">
    <property type="protein sequence ID" value="PWN53517.1"/>
    <property type="molecule type" value="Genomic_DNA"/>
</dbReference>
<name>A0ACD0P686_9BASI</name>
<evidence type="ECO:0000313" key="2">
    <source>
        <dbReference type="Proteomes" id="UP000245626"/>
    </source>
</evidence>